<dbReference type="HOGENOM" id="CLU_1235444_0_0_1"/>
<feature type="region of interest" description="Disordered" evidence="1">
    <location>
        <begin position="83"/>
        <end position="224"/>
    </location>
</feature>
<reference evidence="2 3" key="1">
    <citation type="journal article" date="2011" name="PLoS Pathog.">
        <title>Endophytic Life Strategies Decoded by Genome and Transcriptome Analyses of the Mutualistic Root Symbiont Piriformospora indica.</title>
        <authorList>
            <person name="Zuccaro A."/>
            <person name="Lahrmann U."/>
            <person name="Guldener U."/>
            <person name="Langen G."/>
            <person name="Pfiffi S."/>
            <person name="Biedenkopf D."/>
            <person name="Wong P."/>
            <person name="Samans B."/>
            <person name="Grimm C."/>
            <person name="Basiewicz M."/>
            <person name="Murat C."/>
            <person name="Martin F."/>
            <person name="Kogel K.H."/>
        </authorList>
    </citation>
    <scope>NUCLEOTIDE SEQUENCE [LARGE SCALE GENOMIC DNA]</scope>
    <source>
        <strain evidence="2 3">DSM 11827</strain>
    </source>
</reference>
<feature type="compositionally biased region" description="Polar residues" evidence="1">
    <location>
        <begin position="156"/>
        <end position="169"/>
    </location>
</feature>
<organism evidence="2 3">
    <name type="scientific">Serendipita indica (strain DSM 11827)</name>
    <name type="common">Root endophyte fungus</name>
    <name type="synonym">Piriformospora indica</name>
    <dbReference type="NCBI Taxonomy" id="1109443"/>
    <lineage>
        <taxon>Eukaryota</taxon>
        <taxon>Fungi</taxon>
        <taxon>Dikarya</taxon>
        <taxon>Basidiomycota</taxon>
        <taxon>Agaricomycotina</taxon>
        <taxon>Agaricomycetes</taxon>
        <taxon>Sebacinales</taxon>
        <taxon>Serendipitaceae</taxon>
        <taxon>Serendipita</taxon>
    </lineage>
</organism>
<feature type="compositionally biased region" description="Basic and acidic residues" evidence="1">
    <location>
        <begin position="208"/>
        <end position="224"/>
    </location>
</feature>
<dbReference type="AlphaFoldDB" id="G4TD72"/>
<name>G4TD72_SERID</name>
<dbReference type="EMBL" id="CAFZ01000051">
    <property type="protein sequence ID" value="CCA69282.1"/>
    <property type="molecule type" value="Genomic_DNA"/>
</dbReference>
<accession>G4TD72</accession>
<sequence>MSETDALQQALGAFQSLHANASPALGDVLSAYRLKGDGDREMLLAVLNAKAAEDQRAAAVAQLHQSILQAAYTNAMLRVAQQQQPQQSLSQQQQSHYHPYASPRSEPSPRMQLHERPAKRRRDSSSTNTTTSASISSPPLSNNGTLGGTRLPPIMSISSLTSPAHSNKSMYRMDVEESHRPHKQQQQRPENPRTFSYPHSPPSTGSDSETRRSLERLSAERSTS</sequence>
<feature type="compositionally biased region" description="Low complexity" evidence="1">
    <location>
        <begin position="125"/>
        <end position="143"/>
    </location>
</feature>
<dbReference type="OrthoDB" id="2537258at2759"/>
<comment type="caution">
    <text evidence="2">The sequence shown here is derived from an EMBL/GenBank/DDBJ whole genome shotgun (WGS) entry which is preliminary data.</text>
</comment>
<dbReference type="eggNOG" id="ENOG502SH1G">
    <property type="taxonomic scope" value="Eukaryota"/>
</dbReference>
<evidence type="ECO:0000313" key="2">
    <source>
        <dbReference type="EMBL" id="CCA69282.1"/>
    </source>
</evidence>
<keyword evidence="3" id="KW-1185">Reference proteome</keyword>
<dbReference type="InParanoid" id="G4TD72"/>
<dbReference type="Proteomes" id="UP000007148">
    <property type="component" value="Unassembled WGS sequence"/>
</dbReference>
<proteinExistence type="predicted"/>
<evidence type="ECO:0000256" key="1">
    <source>
        <dbReference type="SAM" id="MobiDB-lite"/>
    </source>
</evidence>
<protein>
    <submittedName>
        <fullName evidence="2">Uncharacterized protein</fullName>
    </submittedName>
</protein>
<evidence type="ECO:0000313" key="3">
    <source>
        <dbReference type="Proteomes" id="UP000007148"/>
    </source>
</evidence>
<gene>
    <name evidence="2" type="ORF">PIIN_03181</name>
</gene>
<feature type="compositionally biased region" description="Low complexity" evidence="1">
    <location>
        <begin position="83"/>
        <end position="95"/>
    </location>
</feature>